<keyword evidence="2" id="KW-1185">Reference proteome</keyword>
<dbReference type="AlphaFoldDB" id="A0AAV3RBQ8"/>
<evidence type="ECO:0000313" key="2">
    <source>
        <dbReference type="Proteomes" id="UP001454036"/>
    </source>
</evidence>
<dbReference type="EMBL" id="BAABME010008276">
    <property type="protein sequence ID" value="GAA0172771.1"/>
    <property type="molecule type" value="Genomic_DNA"/>
</dbReference>
<comment type="caution">
    <text evidence="1">The sequence shown here is derived from an EMBL/GenBank/DDBJ whole genome shotgun (WGS) entry which is preliminary data.</text>
</comment>
<accession>A0AAV3RBQ8</accession>
<dbReference type="Proteomes" id="UP001454036">
    <property type="component" value="Unassembled WGS sequence"/>
</dbReference>
<proteinExistence type="predicted"/>
<evidence type="ECO:0000313" key="1">
    <source>
        <dbReference type="EMBL" id="GAA0172771.1"/>
    </source>
</evidence>
<gene>
    <name evidence="1" type="ORF">LIER_26527</name>
</gene>
<name>A0AAV3RBQ8_LITER</name>
<organism evidence="1 2">
    <name type="scientific">Lithospermum erythrorhizon</name>
    <name type="common">Purple gromwell</name>
    <name type="synonym">Lithospermum officinale var. erythrorhizon</name>
    <dbReference type="NCBI Taxonomy" id="34254"/>
    <lineage>
        <taxon>Eukaryota</taxon>
        <taxon>Viridiplantae</taxon>
        <taxon>Streptophyta</taxon>
        <taxon>Embryophyta</taxon>
        <taxon>Tracheophyta</taxon>
        <taxon>Spermatophyta</taxon>
        <taxon>Magnoliopsida</taxon>
        <taxon>eudicotyledons</taxon>
        <taxon>Gunneridae</taxon>
        <taxon>Pentapetalae</taxon>
        <taxon>asterids</taxon>
        <taxon>lamiids</taxon>
        <taxon>Boraginales</taxon>
        <taxon>Boraginaceae</taxon>
        <taxon>Boraginoideae</taxon>
        <taxon>Lithospermeae</taxon>
        <taxon>Lithospermum</taxon>
    </lineage>
</organism>
<reference evidence="1 2" key="1">
    <citation type="submission" date="2024-01" db="EMBL/GenBank/DDBJ databases">
        <title>The complete chloroplast genome sequence of Lithospermum erythrorhizon: insights into the phylogenetic relationship among Boraginaceae species and the maternal lineages of purple gromwells.</title>
        <authorList>
            <person name="Okada T."/>
            <person name="Watanabe K."/>
        </authorList>
    </citation>
    <scope>NUCLEOTIDE SEQUENCE [LARGE SCALE GENOMIC DNA]</scope>
</reference>
<protein>
    <submittedName>
        <fullName evidence="1">Uncharacterized protein</fullName>
    </submittedName>
</protein>
<sequence length="82" mass="9712">MYALDEEEDWRTRRDRFLVTGELLMDTTKARKVHNRATSSKCSKESYINYRTSCHSCSVFPKYVVEVIPLRNMTVEDIDDFI</sequence>